<reference evidence="7" key="1">
    <citation type="submission" date="2023-06" db="EMBL/GenBank/DDBJ databases">
        <title>Genome-scale phylogeny and comparative genomics of the fungal order Sordariales.</title>
        <authorList>
            <consortium name="Lawrence Berkeley National Laboratory"/>
            <person name="Hensen N."/>
            <person name="Bonometti L."/>
            <person name="Westerberg I."/>
            <person name="Brannstrom I.O."/>
            <person name="Guillou S."/>
            <person name="Cros-Aarteil S."/>
            <person name="Calhoun S."/>
            <person name="Haridas S."/>
            <person name="Kuo A."/>
            <person name="Mondo S."/>
            <person name="Pangilinan J."/>
            <person name="Riley R."/>
            <person name="LaButti K."/>
            <person name="Andreopoulos B."/>
            <person name="Lipzen A."/>
            <person name="Chen C."/>
            <person name="Yanf M."/>
            <person name="Daum C."/>
            <person name="Ng V."/>
            <person name="Clum A."/>
            <person name="Steindorff A."/>
            <person name="Ohm R."/>
            <person name="Martin F."/>
            <person name="Silar P."/>
            <person name="Natvig D."/>
            <person name="Lalanne C."/>
            <person name="Gautier V."/>
            <person name="Ament-velasquez S.L."/>
            <person name="Kruys A."/>
            <person name="Hutchinson M.I."/>
            <person name="Powell A.J."/>
            <person name="Barry K."/>
            <person name="Miller A.N."/>
            <person name="Grigoriev I.V."/>
            <person name="Debuchy R."/>
            <person name="Gladieux P."/>
            <person name="Thoren M.H."/>
            <person name="Johannesson H."/>
        </authorList>
    </citation>
    <scope>NUCLEOTIDE SEQUENCE</scope>
    <source>
        <strain evidence="7">SMH3187-1</strain>
    </source>
</reference>
<evidence type="ECO:0000256" key="1">
    <source>
        <dbReference type="ARBA" id="ARBA00009136"/>
    </source>
</evidence>
<keyword evidence="2" id="KW-0645">Protease</keyword>
<feature type="compositionally biased region" description="Low complexity" evidence="5">
    <location>
        <begin position="66"/>
        <end position="78"/>
    </location>
</feature>
<feature type="region of interest" description="Disordered" evidence="5">
    <location>
        <begin position="62"/>
        <end position="99"/>
    </location>
</feature>
<keyword evidence="4" id="KW-0378">Hydrolase</keyword>
<dbReference type="InterPro" id="IPR029071">
    <property type="entry name" value="Ubiquitin-like_domsf"/>
</dbReference>
<dbReference type="CDD" id="cd01796">
    <property type="entry name" value="Ubl_Ddi1_like"/>
    <property type="match status" value="1"/>
</dbReference>
<evidence type="ECO:0000256" key="5">
    <source>
        <dbReference type="SAM" id="MobiDB-lite"/>
    </source>
</evidence>
<organism evidence="7 8">
    <name type="scientific">Schizothecium vesticola</name>
    <dbReference type="NCBI Taxonomy" id="314040"/>
    <lineage>
        <taxon>Eukaryota</taxon>
        <taxon>Fungi</taxon>
        <taxon>Dikarya</taxon>
        <taxon>Ascomycota</taxon>
        <taxon>Pezizomycotina</taxon>
        <taxon>Sordariomycetes</taxon>
        <taxon>Sordariomycetidae</taxon>
        <taxon>Sordariales</taxon>
        <taxon>Schizotheciaceae</taxon>
        <taxon>Schizothecium</taxon>
    </lineage>
</organism>
<evidence type="ECO:0000256" key="2">
    <source>
        <dbReference type="ARBA" id="ARBA00022670"/>
    </source>
</evidence>
<evidence type="ECO:0000259" key="6">
    <source>
        <dbReference type="PROSITE" id="PS50053"/>
    </source>
</evidence>
<gene>
    <name evidence="7" type="ORF">B0T18DRAFT_61258</name>
</gene>
<evidence type="ECO:0000256" key="4">
    <source>
        <dbReference type="ARBA" id="ARBA00022801"/>
    </source>
</evidence>
<dbReference type="PROSITE" id="PS50053">
    <property type="entry name" value="UBIQUITIN_2"/>
    <property type="match status" value="1"/>
</dbReference>
<proteinExistence type="inferred from homology"/>
<accession>A0AA40F4C3</accession>
<protein>
    <recommendedName>
        <fullName evidence="6">Ubiquitin-like domain-containing protein</fullName>
    </recommendedName>
</protein>
<keyword evidence="3" id="KW-0064">Aspartyl protease</keyword>
<dbReference type="GO" id="GO:0006508">
    <property type="term" value="P:proteolysis"/>
    <property type="evidence" value="ECO:0007669"/>
    <property type="project" value="UniProtKB-KW"/>
</dbReference>
<dbReference type="EMBL" id="JAUKUD010000002">
    <property type="protein sequence ID" value="KAK0751023.1"/>
    <property type="molecule type" value="Genomic_DNA"/>
</dbReference>
<dbReference type="InterPro" id="IPR033882">
    <property type="entry name" value="DDI1_N"/>
</dbReference>
<comment type="caution">
    <text evidence="7">The sequence shown here is derived from an EMBL/GenBank/DDBJ whole genome shotgun (WGS) entry which is preliminary data.</text>
</comment>
<sequence>MRVTLSITNSEGPGDDQDLLSLEVYPDMTIDTLRSSIHAETGFEPPSQHLYHNGQLITDAPKRAESCVSSTSASPVSREVSEPLPSSDACTRRPSPAPRARRLVRGLAPCLPRLSRLQANNHLRLPRRLALPFPPAPLHQLQGFPGETLTN</sequence>
<evidence type="ECO:0000313" key="8">
    <source>
        <dbReference type="Proteomes" id="UP001172155"/>
    </source>
</evidence>
<dbReference type="GO" id="GO:0004190">
    <property type="term" value="F:aspartic-type endopeptidase activity"/>
    <property type="evidence" value="ECO:0007669"/>
    <property type="project" value="UniProtKB-KW"/>
</dbReference>
<dbReference type="AlphaFoldDB" id="A0AA40F4C3"/>
<name>A0AA40F4C3_9PEZI</name>
<dbReference type="InterPro" id="IPR000626">
    <property type="entry name" value="Ubiquitin-like_dom"/>
</dbReference>
<dbReference type="Proteomes" id="UP001172155">
    <property type="component" value="Unassembled WGS sequence"/>
</dbReference>
<evidence type="ECO:0000256" key="3">
    <source>
        <dbReference type="ARBA" id="ARBA00022750"/>
    </source>
</evidence>
<dbReference type="Gene3D" id="3.10.20.90">
    <property type="entry name" value="Phosphatidylinositol 3-kinase Catalytic Subunit, Chain A, domain 1"/>
    <property type="match status" value="1"/>
</dbReference>
<keyword evidence="8" id="KW-1185">Reference proteome</keyword>
<evidence type="ECO:0000313" key="7">
    <source>
        <dbReference type="EMBL" id="KAK0751023.1"/>
    </source>
</evidence>
<dbReference type="SUPFAM" id="SSF54236">
    <property type="entry name" value="Ubiquitin-like"/>
    <property type="match status" value="1"/>
</dbReference>
<comment type="similarity">
    <text evidence="1">Belongs to the DDI1 family.</text>
</comment>
<feature type="domain" description="Ubiquitin-like" evidence="6">
    <location>
        <begin position="1"/>
        <end position="59"/>
    </location>
</feature>